<proteinExistence type="predicted"/>
<sequence>MAHSNQNPYFIQEPKTRLHLGMTGPKMAADTPQQEPRPNEDRKVPDAEDYSGLQVLETGLEVVPFTGHTLPEALPPHLQAQYAEYKPWPEYSPQQSLPPHSDAYSYPVPVDPDSRTATTASPPYGGGVAPEYRYHGGHNPFQPPGDATAGRRICGLRKGVFWAILAVGVFAIVAAVAIGLGVGLGTRSDAASSTTSSTASASSTTDTLPAATATSTAGSELSIICPMANRTVYSLADSSSDQKFLVLCGRDYNGCCGAVDIYSVNTTFEGCLERCGSQDGCVAVGWGNYYGTNTCWLKSAIGEPNWSESWYAAVLE</sequence>
<evidence type="ECO:0000256" key="1">
    <source>
        <dbReference type="SAM" id="MobiDB-lite"/>
    </source>
</evidence>
<dbReference type="EMBL" id="CM003098">
    <property type="protein sequence ID" value="KUI64558.1"/>
    <property type="molecule type" value="Genomic_DNA"/>
</dbReference>
<keyword evidence="4" id="KW-1185">Reference proteome</keyword>
<reference evidence="3" key="1">
    <citation type="submission" date="2014-12" db="EMBL/GenBank/DDBJ databases">
        <title>Genome Sequence of Valsa Canker Pathogens Uncovers a Specific Adaption of Colonization on Woody Bark.</title>
        <authorList>
            <person name="Yin Z."/>
            <person name="Liu H."/>
            <person name="Gao X."/>
            <person name="Li Z."/>
            <person name="Song N."/>
            <person name="Ke X."/>
            <person name="Dai Q."/>
            <person name="Wu Y."/>
            <person name="Sun Y."/>
            <person name="Xu J.-R."/>
            <person name="Kang Z.K."/>
            <person name="Wang L."/>
            <person name="Huang L."/>
        </authorList>
    </citation>
    <scope>NUCLEOTIDE SEQUENCE [LARGE SCALE GENOMIC DNA]</scope>
    <source>
        <strain evidence="3">03-8</strain>
    </source>
</reference>
<feature type="compositionally biased region" description="Basic and acidic residues" evidence="1">
    <location>
        <begin position="37"/>
        <end position="46"/>
    </location>
</feature>
<organism evidence="3 4">
    <name type="scientific">Cytospora mali</name>
    <name type="common">Apple Valsa canker fungus</name>
    <name type="synonym">Valsa mali</name>
    <dbReference type="NCBI Taxonomy" id="578113"/>
    <lineage>
        <taxon>Eukaryota</taxon>
        <taxon>Fungi</taxon>
        <taxon>Dikarya</taxon>
        <taxon>Ascomycota</taxon>
        <taxon>Pezizomycotina</taxon>
        <taxon>Sordariomycetes</taxon>
        <taxon>Sordariomycetidae</taxon>
        <taxon>Diaporthales</taxon>
        <taxon>Cytosporaceae</taxon>
        <taxon>Cytospora</taxon>
    </lineage>
</organism>
<dbReference type="Proteomes" id="UP000078559">
    <property type="component" value="Chromosome 1"/>
</dbReference>
<gene>
    <name evidence="3" type="ORF">VM1G_00854</name>
</gene>
<feature type="region of interest" description="Disordered" evidence="1">
    <location>
        <begin position="1"/>
        <end position="49"/>
    </location>
</feature>
<feature type="region of interest" description="Disordered" evidence="1">
    <location>
        <begin position="89"/>
        <end position="143"/>
    </location>
</feature>
<keyword evidence="2" id="KW-0472">Membrane</keyword>
<accession>A0A194VKR8</accession>
<evidence type="ECO:0008006" key="5">
    <source>
        <dbReference type="Google" id="ProtNLM"/>
    </source>
</evidence>
<protein>
    <recommendedName>
        <fullName evidence="5">Apple domain-containing protein</fullName>
    </recommendedName>
</protein>
<dbReference type="AlphaFoldDB" id="A0A194VKR8"/>
<evidence type="ECO:0000256" key="2">
    <source>
        <dbReference type="SAM" id="Phobius"/>
    </source>
</evidence>
<keyword evidence="2" id="KW-1133">Transmembrane helix</keyword>
<evidence type="ECO:0000313" key="4">
    <source>
        <dbReference type="Proteomes" id="UP000078559"/>
    </source>
</evidence>
<keyword evidence="2" id="KW-0812">Transmembrane</keyword>
<dbReference type="OrthoDB" id="3499003at2759"/>
<name>A0A194VKR8_CYTMA</name>
<evidence type="ECO:0000313" key="3">
    <source>
        <dbReference type="EMBL" id="KUI64558.1"/>
    </source>
</evidence>
<feature type="transmembrane region" description="Helical" evidence="2">
    <location>
        <begin position="160"/>
        <end position="184"/>
    </location>
</feature>